<dbReference type="GO" id="GO:0005737">
    <property type="term" value="C:cytoplasm"/>
    <property type="evidence" value="ECO:0007669"/>
    <property type="project" value="TreeGrafter"/>
</dbReference>
<evidence type="ECO:0000256" key="3">
    <source>
        <dbReference type="ARBA" id="ARBA00022723"/>
    </source>
</evidence>
<keyword evidence="3" id="KW-0479">Metal-binding</keyword>
<dbReference type="PANTHER" id="PTHR30468:SF10">
    <property type="entry name" value="TAUD_TFDA-LIKE DOMAIN-CONTAINING PROTEIN"/>
    <property type="match status" value="1"/>
</dbReference>
<dbReference type="OrthoDB" id="10257314at2759"/>
<evidence type="ECO:0000256" key="2">
    <source>
        <dbReference type="ARBA" id="ARBA00005896"/>
    </source>
</evidence>
<dbReference type="InterPro" id="IPR003819">
    <property type="entry name" value="TauD/TfdA-like"/>
</dbReference>
<evidence type="ECO:0000256" key="4">
    <source>
        <dbReference type="ARBA" id="ARBA00022964"/>
    </source>
</evidence>
<evidence type="ECO:0000256" key="5">
    <source>
        <dbReference type="ARBA" id="ARBA00023002"/>
    </source>
</evidence>
<feature type="domain" description="TauD/TfdA-like" evidence="7">
    <location>
        <begin position="84"/>
        <end position="342"/>
    </location>
</feature>
<comment type="cofactor">
    <cofactor evidence="1">
        <name>Fe(2+)</name>
        <dbReference type="ChEBI" id="CHEBI:29033"/>
    </cofactor>
</comment>
<dbReference type="Proteomes" id="UP000073492">
    <property type="component" value="Unassembled WGS sequence"/>
</dbReference>
<protein>
    <recommendedName>
        <fullName evidence="7">TauD/TfdA-like domain-containing protein</fullName>
    </recommendedName>
</protein>
<accession>A0A139GXT2</accession>
<dbReference type="GO" id="GO:0046872">
    <property type="term" value="F:metal ion binding"/>
    <property type="evidence" value="ECO:0007669"/>
    <property type="project" value="UniProtKB-KW"/>
</dbReference>
<keyword evidence="9" id="KW-1185">Reference proteome</keyword>
<evidence type="ECO:0000256" key="1">
    <source>
        <dbReference type="ARBA" id="ARBA00001954"/>
    </source>
</evidence>
<gene>
    <name evidence="8" type="ORF">AC579_9311</name>
</gene>
<evidence type="ECO:0000256" key="6">
    <source>
        <dbReference type="ARBA" id="ARBA00023004"/>
    </source>
</evidence>
<dbReference type="InterPro" id="IPR051323">
    <property type="entry name" value="AtsK-like"/>
</dbReference>
<dbReference type="Pfam" id="PF02668">
    <property type="entry name" value="TauD"/>
    <property type="match status" value="1"/>
</dbReference>
<dbReference type="Gene3D" id="3.60.130.10">
    <property type="entry name" value="Clavaminate synthase-like"/>
    <property type="match status" value="1"/>
</dbReference>
<reference evidence="8 9" key="1">
    <citation type="submission" date="2015-07" db="EMBL/GenBank/DDBJ databases">
        <title>Comparative genomics of the Sigatoka disease complex on banana suggests a link between parallel evolutionary changes in Pseudocercospora fijiensis and Pseudocercospora eumusae and increased virulence on the banana host.</title>
        <authorList>
            <person name="Chang T.-C."/>
            <person name="Salvucci A."/>
            <person name="Crous P.W."/>
            <person name="Stergiopoulos I."/>
        </authorList>
    </citation>
    <scope>NUCLEOTIDE SEQUENCE [LARGE SCALE GENOMIC DNA]</scope>
    <source>
        <strain evidence="8 9">CBS 116634</strain>
    </source>
</reference>
<dbReference type="PANTHER" id="PTHR30468">
    <property type="entry name" value="ALPHA-KETOGLUTARATE-DEPENDENT SULFONATE DIOXYGENASE"/>
    <property type="match status" value="1"/>
</dbReference>
<dbReference type="InterPro" id="IPR042098">
    <property type="entry name" value="TauD-like_sf"/>
</dbReference>
<evidence type="ECO:0000313" key="9">
    <source>
        <dbReference type="Proteomes" id="UP000073492"/>
    </source>
</evidence>
<keyword evidence="6" id="KW-0408">Iron</keyword>
<dbReference type="GO" id="GO:0016706">
    <property type="term" value="F:2-oxoglutarate-dependent dioxygenase activity"/>
    <property type="evidence" value="ECO:0007669"/>
    <property type="project" value="TreeGrafter"/>
</dbReference>
<organism evidence="8 9">
    <name type="scientific">Pseudocercospora musae</name>
    <dbReference type="NCBI Taxonomy" id="113226"/>
    <lineage>
        <taxon>Eukaryota</taxon>
        <taxon>Fungi</taxon>
        <taxon>Dikarya</taxon>
        <taxon>Ascomycota</taxon>
        <taxon>Pezizomycotina</taxon>
        <taxon>Dothideomycetes</taxon>
        <taxon>Dothideomycetidae</taxon>
        <taxon>Mycosphaerellales</taxon>
        <taxon>Mycosphaerellaceae</taxon>
        <taxon>Pseudocercospora</taxon>
    </lineage>
</organism>
<comment type="similarity">
    <text evidence="2">Belongs to the TfdA dioxygenase family.</text>
</comment>
<dbReference type="EMBL" id="LFZO01000917">
    <property type="protein sequence ID" value="KXS95013.1"/>
    <property type="molecule type" value="Genomic_DNA"/>
</dbReference>
<dbReference type="AlphaFoldDB" id="A0A139GXT2"/>
<comment type="caution">
    <text evidence="8">The sequence shown here is derived from an EMBL/GenBank/DDBJ whole genome shotgun (WGS) entry which is preliminary data.</text>
</comment>
<dbReference type="STRING" id="113226.A0A139GXT2"/>
<evidence type="ECO:0000313" key="8">
    <source>
        <dbReference type="EMBL" id="KXS95013.1"/>
    </source>
</evidence>
<keyword evidence="5" id="KW-0560">Oxidoreductase</keyword>
<sequence>MTWLLEGEAPVTTPRGGPPYTRLTEPLKVTGALARHGVEWNDITGILGREYPKASIVEWMNAPNADELMRELAITGLTKNTTQVSQRGVVVFRAQDDVDNEVLKKIALRLGELTGRPKECGLHIHPIFNSAREGLDKDNHINCVSSDDRKKVYNCKKAQSHNNWHSDVGFEAVPGDYSAFLLTKKPETGGDTMFASGCEIYDRLSKPMQQFLETLTCINGSIPLEEAAQAHNPNLYTSDRGCPQNSGSRYRHEQPVVRTNPVTGWKSIYALGQNTLSIKDVTPEESRMLLDHLIGILYKNHDTTCRIRYLNRNDLVLWDNRSVFHCVTWDYDHLGPREGRRALGIGEKPYFDPNSKSRYECVGY</sequence>
<dbReference type="SUPFAM" id="SSF51197">
    <property type="entry name" value="Clavaminate synthase-like"/>
    <property type="match status" value="1"/>
</dbReference>
<keyword evidence="4" id="KW-0223">Dioxygenase</keyword>
<proteinExistence type="inferred from homology"/>
<evidence type="ECO:0000259" key="7">
    <source>
        <dbReference type="Pfam" id="PF02668"/>
    </source>
</evidence>
<name>A0A139GXT2_9PEZI</name>